<dbReference type="FunFam" id="1.10.10.10:FF:000135">
    <property type="entry name" value="forkhead box protein G1"/>
    <property type="match status" value="1"/>
</dbReference>
<keyword evidence="5" id="KW-0804">Transcription</keyword>
<dbReference type="InterPro" id="IPR036388">
    <property type="entry name" value="WH-like_DNA-bd_sf"/>
</dbReference>
<dbReference type="InterPro" id="IPR001766">
    <property type="entry name" value="Fork_head_dom"/>
</dbReference>
<dbReference type="InterPro" id="IPR018122">
    <property type="entry name" value="TF_fork_head_CS_1"/>
</dbReference>
<feature type="DNA-binding region" description="Fork-head" evidence="8">
    <location>
        <begin position="174"/>
        <end position="270"/>
    </location>
</feature>
<dbReference type="GO" id="GO:0000978">
    <property type="term" value="F:RNA polymerase II cis-regulatory region sequence-specific DNA binding"/>
    <property type="evidence" value="ECO:0007669"/>
    <property type="project" value="TreeGrafter"/>
</dbReference>
<gene>
    <name evidence="11" type="ORF">CINC_LOCUS836</name>
</gene>
<dbReference type="PROSITE" id="PS50039">
    <property type="entry name" value="FORK_HEAD_3"/>
    <property type="match status" value="1"/>
</dbReference>
<proteinExistence type="inferred from homology"/>
<evidence type="ECO:0000256" key="1">
    <source>
        <dbReference type="ARBA" id="ARBA00004123"/>
    </source>
</evidence>
<comment type="similarity">
    <text evidence="7">Belongs to the FOXJ1 family.</text>
</comment>
<evidence type="ECO:0000256" key="3">
    <source>
        <dbReference type="ARBA" id="ARBA00023015"/>
    </source>
</evidence>
<dbReference type="Proteomes" id="UP001154114">
    <property type="component" value="Chromosome 10"/>
</dbReference>
<keyword evidence="12" id="KW-1185">Reference proteome</keyword>
<evidence type="ECO:0000313" key="12">
    <source>
        <dbReference type="Proteomes" id="UP001154114"/>
    </source>
</evidence>
<evidence type="ECO:0000256" key="2">
    <source>
        <dbReference type="ARBA" id="ARBA00022794"/>
    </source>
</evidence>
<dbReference type="EMBL" id="LR824013">
    <property type="protein sequence ID" value="CAD0199140.1"/>
    <property type="molecule type" value="Genomic_DNA"/>
</dbReference>
<evidence type="ECO:0000256" key="5">
    <source>
        <dbReference type="ARBA" id="ARBA00023163"/>
    </source>
</evidence>
<dbReference type="GO" id="GO:0030030">
    <property type="term" value="P:cell projection organization"/>
    <property type="evidence" value="ECO:0007669"/>
    <property type="project" value="UniProtKB-KW"/>
</dbReference>
<evidence type="ECO:0000256" key="4">
    <source>
        <dbReference type="ARBA" id="ARBA00023125"/>
    </source>
</evidence>
<dbReference type="PRINTS" id="PR00053">
    <property type="entry name" value="FORKHEAD"/>
</dbReference>
<organism evidence="11 12">
    <name type="scientific">Chrysodeixis includens</name>
    <name type="common">Soybean looper</name>
    <name type="synonym">Pseudoplusia includens</name>
    <dbReference type="NCBI Taxonomy" id="689277"/>
    <lineage>
        <taxon>Eukaryota</taxon>
        <taxon>Metazoa</taxon>
        <taxon>Ecdysozoa</taxon>
        <taxon>Arthropoda</taxon>
        <taxon>Hexapoda</taxon>
        <taxon>Insecta</taxon>
        <taxon>Pterygota</taxon>
        <taxon>Neoptera</taxon>
        <taxon>Endopterygota</taxon>
        <taxon>Lepidoptera</taxon>
        <taxon>Glossata</taxon>
        <taxon>Ditrysia</taxon>
        <taxon>Noctuoidea</taxon>
        <taxon>Noctuidae</taxon>
        <taxon>Plusiinae</taxon>
        <taxon>Chrysodeixis</taxon>
    </lineage>
</organism>
<comment type="subcellular location">
    <subcellularLocation>
        <location evidence="1 8">Nucleus</location>
    </subcellularLocation>
</comment>
<dbReference type="Pfam" id="PF00250">
    <property type="entry name" value="Forkhead"/>
    <property type="match status" value="1"/>
</dbReference>
<dbReference type="GO" id="GO:0000981">
    <property type="term" value="F:DNA-binding transcription factor activity, RNA polymerase II-specific"/>
    <property type="evidence" value="ECO:0007669"/>
    <property type="project" value="TreeGrafter"/>
</dbReference>
<keyword evidence="6 8" id="KW-0539">Nucleus</keyword>
<dbReference type="Gene3D" id="1.10.10.10">
    <property type="entry name" value="Winged helix-like DNA-binding domain superfamily/Winged helix DNA-binding domain"/>
    <property type="match status" value="1"/>
</dbReference>
<dbReference type="PANTHER" id="PTHR45881">
    <property type="entry name" value="CHECKPOINT SUPPRESSOR 1-LIKE, ISOFORM A-RELATED"/>
    <property type="match status" value="1"/>
</dbReference>
<dbReference type="InterPro" id="IPR030456">
    <property type="entry name" value="TF_fork_head_CS_2"/>
</dbReference>
<evidence type="ECO:0000313" key="11">
    <source>
        <dbReference type="EMBL" id="CAD0199140.1"/>
    </source>
</evidence>
<dbReference type="InterPro" id="IPR036390">
    <property type="entry name" value="WH_DNA-bd_sf"/>
</dbReference>
<feature type="region of interest" description="Disordered" evidence="9">
    <location>
        <begin position="258"/>
        <end position="280"/>
    </location>
</feature>
<dbReference type="AlphaFoldDB" id="A0A9N8KWB9"/>
<reference evidence="11" key="1">
    <citation type="submission" date="2021-12" db="EMBL/GenBank/DDBJ databases">
        <authorList>
            <person name="King R."/>
        </authorList>
    </citation>
    <scope>NUCLEOTIDE SEQUENCE</scope>
</reference>
<dbReference type="PROSITE" id="PS00657">
    <property type="entry name" value="FORK_HEAD_1"/>
    <property type="match status" value="1"/>
</dbReference>
<evidence type="ECO:0000256" key="7">
    <source>
        <dbReference type="ARBA" id="ARBA00034770"/>
    </source>
</evidence>
<evidence type="ECO:0000256" key="6">
    <source>
        <dbReference type="ARBA" id="ARBA00023242"/>
    </source>
</evidence>
<dbReference type="PROSITE" id="PS00658">
    <property type="entry name" value="FORK_HEAD_2"/>
    <property type="match status" value="1"/>
</dbReference>
<keyword evidence="4 8" id="KW-0238">DNA-binding</keyword>
<accession>A0A9N8KWB9</accession>
<keyword evidence="3" id="KW-0805">Transcription regulation</keyword>
<feature type="compositionally biased region" description="Basic residues" evidence="9">
    <location>
        <begin position="260"/>
        <end position="270"/>
    </location>
</feature>
<feature type="compositionally biased region" description="Basic and acidic residues" evidence="9">
    <location>
        <begin position="271"/>
        <end position="280"/>
    </location>
</feature>
<dbReference type="SMART" id="SM00339">
    <property type="entry name" value="FH"/>
    <property type="match status" value="1"/>
</dbReference>
<sequence length="374" mass="42590">MHITSGLSPASGEMLDSTSLNFYGDAGEQCTTTYFAVDHTVPESSHTVEIEYVYEQPETYAINQEDIDKYGAQKETVVVAEPDDYTKKIRSKHKLNNMVVDDEPEADLTNLTWLQNITNIMSVPQFPLPPMSPSPEVKTQPQNTRLQKFNQTIAKCQKDFTENKHEYQTNSEKKPPYSYSTLICMAMRYNNDKMTLSAIYSWIRENFKYYRNADPTWQNSIRHNLSLNKVFVKVARSKHEPGKGGFWKLDLAHLEGTKRISNRPHKKKKSSQKDKTTEEKTAVANIPQINGIEDITDEINQAVTLHLPDFNLGSIQSLPDIDLETNIGANVIVEPAIPPPLIPEDDLSSLLLNPTDWDDLQLDMLDNYLDSCFK</sequence>
<dbReference type="SUPFAM" id="SSF46785">
    <property type="entry name" value="Winged helix' DNA-binding domain"/>
    <property type="match status" value="1"/>
</dbReference>
<dbReference type="GO" id="GO:0005634">
    <property type="term" value="C:nucleus"/>
    <property type="evidence" value="ECO:0007669"/>
    <property type="project" value="UniProtKB-SubCell"/>
</dbReference>
<protein>
    <recommendedName>
        <fullName evidence="10">Fork-head domain-containing protein</fullName>
    </recommendedName>
</protein>
<evidence type="ECO:0000256" key="9">
    <source>
        <dbReference type="SAM" id="MobiDB-lite"/>
    </source>
</evidence>
<name>A0A9N8KWB9_CHRIL</name>
<dbReference type="CDD" id="cd20023">
    <property type="entry name" value="FH_FOXJ1"/>
    <property type="match status" value="1"/>
</dbReference>
<evidence type="ECO:0000256" key="8">
    <source>
        <dbReference type="PROSITE-ProRule" id="PRU00089"/>
    </source>
</evidence>
<dbReference type="InterPro" id="IPR047512">
    <property type="entry name" value="FH_FOXJ1"/>
</dbReference>
<dbReference type="PANTHER" id="PTHR45881:SF1">
    <property type="entry name" value="FORK HEAD PROTEIN HOMOLOG 2"/>
    <property type="match status" value="1"/>
</dbReference>
<evidence type="ECO:0000259" key="10">
    <source>
        <dbReference type="PROSITE" id="PS50039"/>
    </source>
</evidence>
<dbReference type="OrthoDB" id="10029558at2759"/>
<feature type="domain" description="Fork-head" evidence="10">
    <location>
        <begin position="174"/>
        <end position="270"/>
    </location>
</feature>
<keyword evidence="2" id="KW-0970">Cilium biogenesis/degradation</keyword>